<dbReference type="Gene3D" id="3.60.21.10">
    <property type="match status" value="1"/>
</dbReference>
<evidence type="ECO:0000256" key="1">
    <source>
        <dbReference type="ARBA" id="ARBA00022729"/>
    </source>
</evidence>
<dbReference type="SUPFAM" id="SSF56300">
    <property type="entry name" value="Metallo-dependent phosphatases"/>
    <property type="match status" value="1"/>
</dbReference>
<dbReference type="InterPro" id="IPR051558">
    <property type="entry name" value="Metallophosphoesterase_PAP"/>
</dbReference>
<dbReference type="InterPro" id="IPR029052">
    <property type="entry name" value="Metallo-depent_PP-like"/>
</dbReference>
<organism evidence="5 6">
    <name type="scientific">Acaulospora morrowiae</name>
    <dbReference type="NCBI Taxonomy" id="94023"/>
    <lineage>
        <taxon>Eukaryota</taxon>
        <taxon>Fungi</taxon>
        <taxon>Fungi incertae sedis</taxon>
        <taxon>Mucoromycota</taxon>
        <taxon>Glomeromycotina</taxon>
        <taxon>Glomeromycetes</taxon>
        <taxon>Diversisporales</taxon>
        <taxon>Acaulosporaceae</taxon>
        <taxon>Acaulospora</taxon>
    </lineage>
</organism>
<comment type="caution">
    <text evidence="5">The sequence shown here is derived from an EMBL/GenBank/DDBJ whole genome shotgun (WGS) entry which is preliminary data.</text>
</comment>
<accession>A0A9N8YXM5</accession>
<evidence type="ECO:0000313" key="5">
    <source>
        <dbReference type="EMBL" id="CAG8456512.1"/>
    </source>
</evidence>
<dbReference type="Pfam" id="PF00149">
    <property type="entry name" value="Metallophos"/>
    <property type="match status" value="1"/>
</dbReference>
<feature type="signal peptide" evidence="3">
    <location>
        <begin position="1"/>
        <end position="33"/>
    </location>
</feature>
<evidence type="ECO:0000313" key="6">
    <source>
        <dbReference type="Proteomes" id="UP000789342"/>
    </source>
</evidence>
<protein>
    <submittedName>
        <fullName evidence="5">6028_t:CDS:1</fullName>
    </submittedName>
</protein>
<dbReference type="OrthoDB" id="411211at2759"/>
<dbReference type="EMBL" id="CAJVPV010000425">
    <property type="protein sequence ID" value="CAG8456512.1"/>
    <property type="molecule type" value="Genomic_DNA"/>
</dbReference>
<name>A0A9N8YXM5_9GLOM</name>
<dbReference type="GO" id="GO:0016787">
    <property type="term" value="F:hydrolase activity"/>
    <property type="evidence" value="ECO:0007669"/>
    <property type="project" value="UniProtKB-KW"/>
</dbReference>
<proteinExistence type="predicted"/>
<keyword evidence="2" id="KW-0378">Hydrolase</keyword>
<reference evidence="5" key="1">
    <citation type="submission" date="2021-06" db="EMBL/GenBank/DDBJ databases">
        <authorList>
            <person name="Kallberg Y."/>
            <person name="Tangrot J."/>
            <person name="Rosling A."/>
        </authorList>
    </citation>
    <scope>NUCLEOTIDE SEQUENCE</scope>
    <source>
        <strain evidence="5">CL551</strain>
    </source>
</reference>
<gene>
    <name evidence="5" type="ORF">AMORRO_LOCUS1179</name>
</gene>
<dbReference type="PANTHER" id="PTHR10161">
    <property type="entry name" value="TARTRATE-RESISTANT ACID PHOSPHATASE TYPE 5"/>
    <property type="match status" value="1"/>
</dbReference>
<sequence>MKNPSYRYPRTSSLHRTILCLICLLTIVGHAQGFRILKKSHYIVKKSSAYSGITIRDDNGPTVNQAAIPFPHVFEEIYPEDYLDFLVLGDWGYQAKGVGEKKGDQVHVASAMENMTQEYGTQFIINVGDSFYKSHRDDYQGVNSVDDNKWKTVWSDVYHGRLAEIPWYSVAGNHDWYNNVTAEVDYFWTKNHRFFLPALFYVRHSYFGPQRIKVTWIHIDTNIFYYDYGYLDDRNSLKSNFRAFEMDKPGMITDRLKWIEEKLEENQDSKWIFVVGHHPLIGSCASKHLMSRLPLLFKIYGVTAYFSGHSHTLEYQSSKLSSPTTYFTSGSGSRFGSGCDGKDWGVPSGTLGFLHVRINGNSSKLDFQYVNATTYESEILHQGTVDAIPFIYPKEY</sequence>
<keyword evidence="1 3" id="KW-0732">Signal</keyword>
<dbReference type="AlphaFoldDB" id="A0A9N8YXM5"/>
<feature type="domain" description="Calcineurin-like phosphoesterase" evidence="4">
    <location>
        <begin position="85"/>
        <end position="312"/>
    </location>
</feature>
<dbReference type="InterPro" id="IPR004843">
    <property type="entry name" value="Calcineurin-like_PHP"/>
</dbReference>
<feature type="chain" id="PRO_5040419892" evidence="3">
    <location>
        <begin position="34"/>
        <end position="396"/>
    </location>
</feature>
<evidence type="ECO:0000256" key="3">
    <source>
        <dbReference type="SAM" id="SignalP"/>
    </source>
</evidence>
<evidence type="ECO:0000256" key="2">
    <source>
        <dbReference type="ARBA" id="ARBA00022801"/>
    </source>
</evidence>
<dbReference type="PANTHER" id="PTHR10161:SF14">
    <property type="entry name" value="TARTRATE-RESISTANT ACID PHOSPHATASE TYPE 5"/>
    <property type="match status" value="1"/>
</dbReference>
<dbReference type="Proteomes" id="UP000789342">
    <property type="component" value="Unassembled WGS sequence"/>
</dbReference>
<evidence type="ECO:0000259" key="4">
    <source>
        <dbReference type="Pfam" id="PF00149"/>
    </source>
</evidence>
<keyword evidence="6" id="KW-1185">Reference proteome</keyword>